<feature type="transmembrane region" description="Helical" evidence="1">
    <location>
        <begin position="205"/>
        <end position="232"/>
    </location>
</feature>
<evidence type="ECO:0000313" key="3">
    <source>
        <dbReference type="Proteomes" id="UP001500635"/>
    </source>
</evidence>
<comment type="caution">
    <text evidence="2">The sequence shown here is derived from an EMBL/GenBank/DDBJ whole genome shotgun (WGS) entry which is preliminary data.</text>
</comment>
<dbReference type="EMBL" id="BAABFR010000013">
    <property type="protein sequence ID" value="GAA4387689.1"/>
    <property type="molecule type" value="Genomic_DNA"/>
</dbReference>
<evidence type="ECO:0000256" key="1">
    <source>
        <dbReference type="SAM" id="Phobius"/>
    </source>
</evidence>
<keyword evidence="3" id="KW-1185">Reference proteome</keyword>
<gene>
    <name evidence="2" type="ORF">GCM10023147_12420</name>
</gene>
<evidence type="ECO:0008006" key="4">
    <source>
        <dbReference type="Google" id="ProtNLM"/>
    </source>
</evidence>
<keyword evidence="1" id="KW-0472">Membrane</keyword>
<dbReference type="Proteomes" id="UP001500635">
    <property type="component" value="Unassembled WGS sequence"/>
</dbReference>
<proteinExistence type="predicted"/>
<evidence type="ECO:0000313" key="2">
    <source>
        <dbReference type="EMBL" id="GAA4387689.1"/>
    </source>
</evidence>
<keyword evidence="1" id="KW-0812">Transmembrane</keyword>
<name>A0ABP8JAK8_9ACTN</name>
<feature type="transmembrane region" description="Helical" evidence="1">
    <location>
        <begin position="264"/>
        <end position="284"/>
    </location>
</feature>
<organism evidence="2 3">
    <name type="scientific">Tsukamurella soli</name>
    <dbReference type="NCBI Taxonomy" id="644556"/>
    <lineage>
        <taxon>Bacteria</taxon>
        <taxon>Bacillati</taxon>
        <taxon>Actinomycetota</taxon>
        <taxon>Actinomycetes</taxon>
        <taxon>Mycobacteriales</taxon>
        <taxon>Tsukamurellaceae</taxon>
        <taxon>Tsukamurella</taxon>
    </lineage>
</organism>
<sequence length="293" mass="30615">MRGFTAFLLVIVAAVAVFVAVPANWANRYVVDQGRFTTLLAPLGSDPAVQQVMATEIAGQVQRLLTEQGDSRPPLETITPYVTAYTRSAQFPPVFAAAVGQVHTWLFTQPTLEQRLGGATTTQVDLAPMIRQIVSADHVQVKGADLAVPAQVTIDLSGTGANQDLFRAGRLQPVAEDVGAASWLAILVGAVAAVLALIAGRRRGFVLMFLGLGAALAAGVTWVLCVAAPSYAAHRGGGGLNMTVLKAAIDQVTHSIGPWVGTEAAIGGAAALLGLMFGVLGMLAGRRRRREGW</sequence>
<reference evidence="3" key="1">
    <citation type="journal article" date="2019" name="Int. J. Syst. Evol. Microbiol.">
        <title>The Global Catalogue of Microorganisms (GCM) 10K type strain sequencing project: providing services to taxonomists for standard genome sequencing and annotation.</title>
        <authorList>
            <consortium name="The Broad Institute Genomics Platform"/>
            <consortium name="The Broad Institute Genome Sequencing Center for Infectious Disease"/>
            <person name="Wu L."/>
            <person name="Ma J."/>
        </authorList>
    </citation>
    <scope>NUCLEOTIDE SEQUENCE [LARGE SCALE GENOMIC DNA]</scope>
    <source>
        <strain evidence="3">JCM 17688</strain>
    </source>
</reference>
<protein>
    <recommendedName>
        <fullName evidence="4">Integral membrane protein</fullName>
    </recommendedName>
</protein>
<keyword evidence="1" id="KW-1133">Transmembrane helix</keyword>
<feature type="transmembrane region" description="Helical" evidence="1">
    <location>
        <begin position="180"/>
        <end position="198"/>
    </location>
</feature>
<accession>A0ABP8JAK8</accession>
<dbReference type="RefSeq" id="WP_344992443.1">
    <property type="nucleotide sequence ID" value="NZ_BAABFR010000013.1"/>
</dbReference>